<feature type="region of interest" description="Disordered" evidence="1">
    <location>
        <begin position="17"/>
        <end position="53"/>
    </location>
</feature>
<protein>
    <submittedName>
        <fullName evidence="2">Uncharacterized protein</fullName>
    </submittedName>
</protein>
<evidence type="ECO:0000313" key="3">
    <source>
        <dbReference type="Proteomes" id="UP000475532"/>
    </source>
</evidence>
<dbReference type="AlphaFoldDB" id="A0A6L9QPF7"/>
<name>A0A6L9QPF7_9ACTN</name>
<dbReference type="Proteomes" id="UP000475532">
    <property type="component" value="Unassembled WGS sequence"/>
</dbReference>
<dbReference type="EMBL" id="JAAGLI010000793">
    <property type="protein sequence ID" value="NEA26553.1"/>
    <property type="molecule type" value="Genomic_DNA"/>
</dbReference>
<comment type="caution">
    <text evidence="2">The sequence shown here is derived from an EMBL/GenBank/DDBJ whole genome shotgun (WGS) entry which is preliminary data.</text>
</comment>
<evidence type="ECO:0000256" key="1">
    <source>
        <dbReference type="SAM" id="MobiDB-lite"/>
    </source>
</evidence>
<proteinExistence type="predicted"/>
<feature type="compositionally biased region" description="Basic and acidic residues" evidence="1">
    <location>
        <begin position="42"/>
        <end position="53"/>
    </location>
</feature>
<sequence length="77" mass="7870">MAAPTATVVAPGETNPLRAAVGAARPKRRLDRSSTNLAGGDGEVRATEPDRTKPIGVLTIVGCAQPERLQGPPSEPA</sequence>
<reference evidence="2 3" key="1">
    <citation type="submission" date="2020-01" db="EMBL/GenBank/DDBJ databases">
        <title>Insect and environment-associated Actinomycetes.</title>
        <authorList>
            <person name="Currrie C."/>
            <person name="Chevrette M."/>
            <person name="Carlson C."/>
            <person name="Stubbendieck R."/>
            <person name="Wendt-Pienkowski E."/>
        </authorList>
    </citation>
    <scope>NUCLEOTIDE SEQUENCE [LARGE SCALE GENOMIC DNA]</scope>
    <source>
        <strain evidence="2 3">SID10258</strain>
    </source>
</reference>
<dbReference type="RefSeq" id="WP_163060631.1">
    <property type="nucleotide sequence ID" value="NZ_JAAGLI010000793.1"/>
</dbReference>
<gene>
    <name evidence="2" type="ORF">G3I70_29250</name>
</gene>
<organism evidence="2 3">
    <name type="scientific">Actinomadura bangladeshensis</name>
    <dbReference type="NCBI Taxonomy" id="453573"/>
    <lineage>
        <taxon>Bacteria</taxon>
        <taxon>Bacillati</taxon>
        <taxon>Actinomycetota</taxon>
        <taxon>Actinomycetes</taxon>
        <taxon>Streptosporangiales</taxon>
        <taxon>Thermomonosporaceae</taxon>
        <taxon>Actinomadura</taxon>
    </lineage>
</organism>
<accession>A0A6L9QPF7</accession>
<evidence type="ECO:0000313" key="2">
    <source>
        <dbReference type="EMBL" id="NEA26553.1"/>
    </source>
</evidence>